<dbReference type="SUPFAM" id="SSF69593">
    <property type="entry name" value="Glycerol-3-phosphate (1)-acyltransferase"/>
    <property type="match status" value="1"/>
</dbReference>
<name>G9MPX4_HYPVG</name>
<dbReference type="OMA" id="DCESCAV"/>
<keyword evidence="2" id="KW-1133">Transmembrane helix</keyword>
<dbReference type="InterPro" id="IPR052744">
    <property type="entry name" value="GPAT/DAPAT"/>
</dbReference>
<dbReference type="HOGENOM" id="CLU_007860_0_0_1"/>
<dbReference type="GeneID" id="25789483"/>
<dbReference type="GO" id="GO:0004366">
    <property type="term" value="F:glycerol-3-phosphate O-acyltransferase activity"/>
    <property type="evidence" value="ECO:0007669"/>
    <property type="project" value="TreeGrafter"/>
</dbReference>
<evidence type="ECO:0000256" key="2">
    <source>
        <dbReference type="SAM" id="Phobius"/>
    </source>
</evidence>
<keyword evidence="2" id="KW-0472">Membrane</keyword>
<dbReference type="EMBL" id="ABDF02000005">
    <property type="protein sequence ID" value="EHK23924.1"/>
    <property type="molecule type" value="Genomic_DNA"/>
</dbReference>
<feature type="region of interest" description="Disordered" evidence="1">
    <location>
        <begin position="739"/>
        <end position="761"/>
    </location>
</feature>
<accession>G9MPX4</accession>
<dbReference type="FunCoup" id="G9MPX4">
    <property type="interactions" value="91"/>
</dbReference>
<keyword evidence="2" id="KW-0812">Transmembrane</keyword>
<feature type="compositionally biased region" description="Basic and acidic residues" evidence="1">
    <location>
        <begin position="1100"/>
        <end position="1115"/>
    </location>
</feature>
<dbReference type="Pfam" id="PF01553">
    <property type="entry name" value="Acyltransferase"/>
    <property type="match status" value="1"/>
</dbReference>
<feature type="compositionally biased region" description="Low complexity" evidence="1">
    <location>
        <begin position="691"/>
        <end position="705"/>
    </location>
</feature>
<organism evidence="4 5">
    <name type="scientific">Hypocrea virens (strain Gv29-8 / FGSC 10586)</name>
    <name type="common">Gliocladium virens</name>
    <name type="synonym">Trichoderma virens</name>
    <dbReference type="NCBI Taxonomy" id="413071"/>
    <lineage>
        <taxon>Eukaryota</taxon>
        <taxon>Fungi</taxon>
        <taxon>Dikarya</taxon>
        <taxon>Ascomycota</taxon>
        <taxon>Pezizomycotina</taxon>
        <taxon>Sordariomycetes</taxon>
        <taxon>Hypocreomycetidae</taxon>
        <taxon>Hypocreales</taxon>
        <taxon>Hypocreaceae</taxon>
        <taxon>Trichoderma</taxon>
    </lineage>
</organism>
<dbReference type="AlphaFoldDB" id="G9MPX4"/>
<dbReference type="CDD" id="cd03062">
    <property type="entry name" value="TRX_Fd_Sucrase"/>
    <property type="match status" value="1"/>
</dbReference>
<evidence type="ECO:0000256" key="1">
    <source>
        <dbReference type="SAM" id="MobiDB-lite"/>
    </source>
</evidence>
<dbReference type="SMART" id="SM00563">
    <property type="entry name" value="PlsC"/>
    <property type="match status" value="1"/>
</dbReference>
<dbReference type="Proteomes" id="UP000007115">
    <property type="component" value="Unassembled WGS sequence"/>
</dbReference>
<feature type="transmembrane region" description="Helical" evidence="2">
    <location>
        <begin position="540"/>
        <end position="564"/>
    </location>
</feature>
<sequence length="1166" mass="127752">MASQEAAVSKGGAEPREAPAEESEQPKKELYPMVNWKYDLFLYGMGNLVNLFFREVVPRGSWRVPQTGPVLFVAAPHANQFVDAILLQRTLRLDANRRISLLIAQKSVHGFIGWGSRQVGSVPVGRAQDAAKPATGFIYLPDPINDPTLVRGVGTKFGVGEGEPQGMLFLPPGKKTSGESVNIDQILGPEEIRIKRPFKTQLALKQLTGRDDIDKDGRFTNKSVNGSAPGYQGTKFKLAPHTDQTKVYEAVFARLRNGGCVGIFPEGGSHDRSELLPLKAGVAIMALGALAEAPNCGLKIVPVGMNYFHAHKFRSRAVIEFGAPFEVPPHLVEMYRNNQRREAIGQLIDSVYQALSSVTVSAPDYDTLMMIQAARRLYNPTGKKLPLPVVVELNRRLALGYERYKTDERITSLSKSVKEYNSQLRYLNLRDHQVQYATMSIWKVIVLFIYRSIKLLILFLCTVPGLLLFSPVFVATKIISRNKAKAALAGSTVKIRGRDVMATWKILVACGLAPTLYHGYSIAVVARAWYDRLWGYLPEWVPLVVVYLATWVAWTAITIAALRFGEVGMDIFKSLRPLVLCLVPASDFNIHKLKRKRAELSAQVTDLINTLGPEMFPDFDKTRLVPDFAKLETGGTQASPTEHRPRRDSDQSSAGPDLETPPPLSRRSTTQSSRLLPRNDSFSNIGRVGIFSTRPPSRSRSRSNSAGGGFGSSGFPISGFTTLDSAEGFSEASRKIREAMKDRRKKSDKVKMETGGDEDEEPSAISLLFSLFFFLSFPTMPPPAATNTTGSNNNAPRMPVKQKMAVSLKSLMSSVLSAVPGAAGVGAGISGPASSAGPARLEALFARTEAEVDGDECLHDCESCAVKYPRGFKVDEEDVLYGQVKGWSTHVLVGTGKTDWVRDVADERGSVMEAIEKVGGVTNGRLMLSASNLPTPHDTTDYSEPTTVLLLPAFAIVHNVHPRNVPQLIKDVVNVAPTNSSPLAPWRSTIPSSLPSPDASLADLTISASPHSAVVLMCSQKTRDARCGQSAPLLRKELERHLRPLGLYRDLHDERPGGVGIYFISHVGGHKYSANVMVYRRPNAFGKDDEPLPEGVEEAAEAKEEGEKDGEGEKSDVGAAQCIWLARVRPEDCENLVRYTVLKGKVVKPERQLRGGFDRGRGLMSW</sequence>
<dbReference type="InterPro" id="IPR036249">
    <property type="entry name" value="Thioredoxin-like_sf"/>
</dbReference>
<dbReference type="InterPro" id="IPR009737">
    <property type="entry name" value="Aim32/Apd1-like"/>
</dbReference>
<feature type="transmembrane region" description="Helical" evidence="2">
    <location>
        <begin position="456"/>
        <end position="479"/>
    </location>
</feature>
<dbReference type="eggNOG" id="ENOG502QQ2N">
    <property type="taxonomic scope" value="Eukaryota"/>
</dbReference>
<dbReference type="PANTHER" id="PTHR31605">
    <property type="entry name" value="GLYCEROL-3-PHOSPHATE O-ACYLTRANSFERASE 1"/>
    <property type="match status" value="1"/>
</dbReference>
<dbReference type="InParanoid" id="G9MPX4"/>
<gene>
    <name evidence="4" type="ORF">TRIVIDRAFT_190817</name>
</gene>
<dbReference type="VEuPathDB" id="FungiDB:TRIVIDRAFT_190817"/>
<dbReference type="RefSeq" id="XP_013958125.1">
    <property type="nucleotide sequence ID" value="XM_014102650.1"/>
</dbReference>
<dbReference type="SUPFAM" id="SSF52833">
    <property type="entry name" value="Thioredoxin-like"/>
    <property type="match status" value="1"/>
</dbReference>
<dbReference type="Gene3D" id="3.40.30.10">
    <property type="entry name" value="Glutaredoxin"/>
    <property type="match status" value="1"/>
</dbReference>
<dbReference type="GO" id="GO:0008654">
    <property type="term" value="P:phospholipid biosynthetic process"/>
    <property type="evidence" value="ECO:0007669"/>
    <property type="project" value="TreeGrafter"/>
</dbReference>
<keyword evidence="5" id="KW-1185">Reference proteome</keyword>
<dbReference type="InterPro" id="IPR002123">
    <property type="entry name" value="Plipid/glycerol_acylTrfase"/>
</dbReference>
<dbReference type="Pfam" id="PF06999">
    <property type="entry name" value="Suc_Fer-like"/>
    <property type="match status" value="1"/>
</dbReference>
<evidence type="ECO:0000313" key="5">
    <source>
        <dbReference type="Proteomes" id="UP000007115"/>
    </source>
</evidence>
<comment type="caution">
    <text evidence="4">The sequence shown here is derived from an EMBL/GenBank/DDBJ whole genome shotgun (WGS) entry which is preliminary data.</text>
</comment>
<dbReference type="OrthoDB" id="2427554at2759"/>
<evidence type="ECO:0000313" key="4">
    <source>
        <dbReference type="EMBL" id="EHK23924.1"/>
    </source>
</evidence>
<feature type="region of interest" description="Disordered" evidence="1">
    <location>
        <begin position="632"/>
        <end position="716"/>
    </location>
</feature>
<feature type="compositionally biased region" description="Basic and acidic residues" evidence="1">
    <location>
        <begin position="641"/>
        <end position="650"/>
    </location>
</feature>
<evidence type="ECO:0000259" key="3">
    <source>
        <dbReference type="SMART" id="SM00563"/>
    </source>
</evidence>
<reference evidence="4 5" key="1">
    <citation type="journal article" date="2011" name="Genome Biol.">
        <title>Comparative genome sequence analysis underscores mycoparasitism as the ancestral life style of Trichoderma.</title>
        <authorList>
            <person name="Kubicek C.P."/>
            <person name="Herrera-Estrella A."/>
            <person name="Seidl-Seiboth V."/>
            <person name="Martinez D.A."/>
            <person name="Druzhinina I.S."/>
            <person name="Thon M."/>
            <person name="Zeilinger S."/>
            <person name="Casas-Flores S."/>
            <person name="Horwitz B.A."/>
            <person name="Mukherjee P.K."/>
            <person name="Mukherjee M."/>
            <person name="Kredics L."/>
            <person name="Alcaraz L.D."/>
            <person name="Aerts A."/>
            <person name="Antal Z."/>
            <person name="Atanasova L."/>
            <person name="Cervantes-Badillo M.G."/>
            <person name="Challacombe J."/>
            <person name="Chertkov O."/>
            <person name="McCluskey K."/>
            <person name="Coulpier F."/>
            <person name="Deshpande N."/>
            <person name="von Doehren H."/>
            <person name="Ebbole D.J."/>
            <person name="Esquivel-Naranjo E.U."/>
            <person name="Fekete E."/>
            <person name="Flipphi M."/>
            <person name="Glaser F."/>
            <person name="Gomez-Rodriguez E.Y."/>
            <person name="Gruber S."/>
            <person name="Han C."/>
            <person name="Henrissat B."/>
            <person name="Hermosa R."/>
            <person name="Hernandez-Onate M."/>
            <person name="Karaffa L."/>
            <person name="Kosti I."/>
            <person name="Le Crom S."/>
            <person name="Lindquist E."/>
            <person name="Lucas S."/>
            <person name="Luebeck M."/>
            <person name="Luebeck P.S."/>
            <person name="Margeot A."/>
            <person name="Metz B."/>
            <person name="Misra M."/>
            <person name="Nevalainen H."/>
            <person name="Omann M."/>
            <person name="Packer N."/>
            <person name="Perrone G."/>
            <person name="Uresti-Rivera E.E."/>
            <person name="Salamov A."/>
            <person name="Schmoll M."/>
            <person name="Seiboth B."/>
            <person name="Shapiro H."/>
            <person name="Sukno S."/>
            <person name="Tamayo-Ramos J.A."/>
            <person name="Tisch D."/>
            <person name="Wiest A."/>
            <person name="Wilkinson H.H."/>
            <person name="Zhang M."/>
            <person name="Coutinho P.M."/>
            <person name="Kenerley C.M."/>
            <person name="Monte E."/>
            <person name="Baker S.E."/>
            <person name="Grigoriev I.V."/>
        </authorList>
    </citation>
    <scope>NUCLEOTIDE SEQUENCE [LARGE SCALE GENOMIC DNA]</scope>
    <source>
        <strain evidence="5">Gv29-8 / FGSC 10586</strain>
    </source>
</reference>
<feature type="region of interest" description="Disordered" evidence="1">
    <location>
        <begin position="1"/>
        <end position="26"/>
    </location>
</feature>
<dbReference type="GO" id="GO:0016287">
    <property type="term" value="F:glycerone-phosphate O-acyltransferase activity"/>
    <property type="evidence" value="ECO:0007669"/>
    <property type="project" value="TreeGrafter"/>
</dbReference>
<dbReference type="PANTHER" id="PTHR31605:SF0">
    <property type="entry name" value="GLYCEROL-3-PHOSPHATE O-ACYLTRANSFERASE 1"/>
    <property type="match status" value="1"/>
</dbReference>
<feature type="compositionally biased region" description="Low complexity" evidence="1">
    <location>
        <begin position="665"/>
        <end position="678"/>
    </location>
</feature>
<dbReference type="STRING" id="413071.G9MPX4"/>
<proteinExistence type="predicted"/>
<feature type="compositionally biased region" description="Basic and acidic residues" evidence="1">
    <location>
        <begin position="13"/>
        <end position="26"/>
    </location>
</feature>
<protein>
    <recommendedName>
        <fullName evidence="3">Phospholipid/glycerol acyltransferase domain-containing protein</fullName>
    </recommendedName>
</protein>
<feature type="domain" description="Phospholipid/glycerol acyltransferase" evidence="3">
    <location>
        <begin position="71"/>
        <end position="308"/>
    </location>
</feature>
<feature type="region of interest" description="Disordered" evidence="1">
    <location>
        <begin position="1087"/>
        <end position="1115"/>
    </location>
</feature>